<organism evidence="1 4">
    <name type="scientific">Helicobacter cinaedi CCUG 18818 = ATCC BAA-847</name>
    <dbReference type="NCBI Taxonomy" id="537971"/>
    <lineage>
        <taxon>Bacteria</taxon>
        <taxon>Pseudomonadati</taxon>
        <taxon>Campylobacterota</taxon>
        <taxon>Epsilonproteobacteria</taxon>
        <taxon>Campylobacterales</taxon>
        <taxon>Helicobacteraceae</taxon>
        <taxon>Helicobacter</taxon>
    </lineage>
</organism>
<name>A0AAI8MNY2_9HELI</name>
<accession>A0AAI8MNY2</accession>
<protein>
    <submittedName>
        <fullName evidence="1">Uncharacterized protein</fullName>
    </submittedName>
</protein>
<dbReference type="RefSeq" id="WP_002957607.1">
    <property type="nucleotide sequence ID" value="NC_020555.1"/>
</dbReference>
<reference evidence="2" key="1">
    <citation type="submission" date="2008-08" db="EMBL/GenBank/DDBJ databases">
        <title>Annotation of Helicobacter cinaedi strain CCUG 18818.</title>
        <authorList>
            <consortium name="The Broad Institute Genome Sequencing Platform"/>
            <person name="Fox J.G."/>
            <person name="Shen Z."/>
            <person name="Charoenlap N."/>
            <person name="Schauer D.B."/>
            <person name="Ward D."/>
            <person name="Mehta T."/>
            <person name="Young S."/>
            <person name="Jaffe D."/>
            <person name="Gnerre S."/>
            <person name="Berlin A."/>
            <person name="Heiman D."/>
            <person name="Hepburn T."/>
            <person name="Shea T."/>
            <person name="Sykes S."/>
            <person name="Alvarado L."/>
            <person name="Kodira C."/>
            <person name="Borodovsky M."/>
            <person name="Lander E."/>
            <person name="Galagan J."/>
            <person name="Nusbaum C."/>
            <person name="Birren B."/>
        </authorList>
    </citation>
    <scope>NUCLEOTIDE SEQUENCE</scope>
    <source>
        <strain evidence="2">CCUG 18818</strain>
    </source>
</reference>
<evidence type="ECO:0000313" key="2">
    <source>
        <dbReference type="EMBL" id="EFR47707.1"/>
    </source>
</evidence>
<dbReference type="EMBL" id="DS990399">
    <property type="protein sequence ID" value="EFR47707.1"/>
    <property type="molecule type" value="Genomic_DNA"/>
</dbReference>
<keyword evidence="3" id="KW-1185">Reference proteome</keyword>
<proteinExistence type="predicted"/>
<gene>
    <name evidence="1" type="ORF">HCBAA847_1534</name>
    <name evidence="2" type="ORF">HCCG_02256</name>
</gene>
<dbReference type="Proteomes" id="UP000005755">
    <property type="component" value="Unassembled WGS sequence"/>
</dbReference>
<dbReference type="KEGG" id="hcb:HCBAA847_1534"/>
<dbReference type="AlphaFoldDB" id="A0AAI8MNY2"/>
<reference evidence="1 4" key="2">
    <citation type="journal article" date="2012" name="J. Bacteriol.">
        <title>Complete Genome Sequence of Helicobacter cinaedi Type Strain ATCC BAA-847.</title>
        <authorList>
            <person name="Miyoshi-Akiyama T."/>
            <person name="Takeshita N."/>
            <person name="Ohmagari N."/>
            <person name="Kirikae T."/>
        </authorList>
    </citation>
    <scope>NUCLEOTIDE SEQUENCE [LARGE SCALE GENOMIC DNA]</scope>
    <source>
        <strain evidence="1 4">ATCC BAA-847</strain>
    </source>
</reference>
<evidence type="ECO:0000313" key="1">
    <source>
        <dbReference type="EMBL" id="BAM32764.1"/>
    </source>
</evidence>
<evidence type="ECO:0000313" key="4">
    <source>
        <dbReference type="Proteomes" id="UP000006036"/>
    </source>
</evidence>
<sequence length="125" mass="13450">MPPLNPLLESDIIECIHKGKVIFQSSTKDLMCVQDSNNNDAGLISLQDLANAVIIGCTNNIAGIPNPCTKLANIPNSITSSLLEIDNQKIVLAQAISQVLTDKGSPLILQGEPKAKDIFEIDERI</sequence>
<evidence type="ECO:0000313" key="3">
    <source>
        <dbReference type="Proteomes" id="UP000005755"/>
    </source>
</evidence>
<dbReference type="EMBL" id="AP012492">
    <property type="protein sequence ID" value="BAM32764.1"/>
    <property type="molecule type" value="Genomic_DNA"/>
</dbReference>
<dbReference type="Proteomes" id="UP000006036">
    <property type="component" value="Chromosome 1"/>
</dbReference>
<reference evidence="3" key="4">
    <citation type="journal article" date="2014" name="Genome Announc.">
        <title>Draft genome sequences of six enterohepatic helicobacter species isolated from humans and one from rhesus macaques.</title>
        <authorList>
            <person name="Shen Z."/>
            <person name="Sheh A."/>
            <person name="Young S.K."/>
            <person name="Abouelliel A."/>
            <person name="Ward D.V."/>
            <person name="Earl A.M."/>
            <person name="Fox J.G."/>
        </authorList>
    </citation>
    <scope>NUCLEOTIDE SEQUENCE [LARGE SCALE GENOMIC DNA]</scope>
    <source>
        <strain evidence="3">CCUG 18818</strain>
    </source>
</reference>
<reference evidence="1" key="3">
    <citation type="submission" date="2012-07" db="EMBL/GenBank/DDBJ databases">
        <authorList>
            <person name="Akiyama T."/>
            <person name="Takeshita N."/>
            <person name="Ohmagari N."/>
            <person name="Kirikae T."/>
        </authorList>
    </citation>
    <scope>NUCLEOTIDE SEQUENCE</scope>
    <source>
        <strain evidence="1">ATCC BAA-847</strain>
    </source>
</reference>